<feature type="transmembrane region" description="Helical" evidence="7">
    <location>
        <begin position="124"/>
        <end position="142"/>
    </location>
</feature>
<organism evidence="9 10">
    <name type="scientific">Undibacterium aquatile</name>
    <dbReference type="NCBI Taxonomy" id="1537398"/>
    <lineage>
        <taxon>Bacteria</taxon>
        <taxon>Pseudomonadati</taxon>
        <taxon>Pseudomonadota</taxon>
        <taxon>Betaproteobacteria</taxon>
        <taxon>Burkholderiales</taxon>
        <taxon>Oxalobacteraceae</taxon>
        <taxon>Undibacterium</taxon>
    </lineage>
</organism>
<keyword evidence="3" id="KW-1003">Cell membrane</keyword>
<name>A0ABR6XH35_9BURK</name>
<evidence type="ECO:0000256" key="2">
    <source>
        <dbReference type="ARBA" id="ARBA00007400"/>
    </source>
</evidence>
<keyword evidence="4 7" id="KW-0812">Transmembrane</keyword>
<feature type="transmembrane region" description="Helical" evidence="7">
    <location>
        <begin position="84"/>
        <end position="104"/>
    </location>
</feature>
<dbReference type="RefSeq" id="WP_190479853.1">
    <property type="nucleotide sequence ID" value="NZ_JACOFT010000004.1"/>
</dbReference>
<sequence length="345" mass="38933">MQNRDHWVDYAKGLGILLVVYGHVSRGVFNAGIKVDAELFKLIDSVIYSFHMPLFFFLSGLFFLPSLQKYGRTGLIADKLDSVLYPYILWSLLQGFIEVFLSGYTTSSTTTGEVLSLFWQPRAQFWFLYVLFAIFVLMAMLYRERQSLPEWVLPLAALAAWFLQMFVQLPFPLDFISSYLIFFVLGMNALRWKDVLKKQALTATLCAVAIFTGLEYLFHAQLHLLYTDKSVLNLALAIAGIALICSTAVLLAQWNQQWMTWLAMLGYCSMPIYLMHILTGSGVRIVLSKLLHIQSAAPHLIIGSLAGLLIPVAAYQLSKNAGLHGLRYLFMPPAGLSLKVRLARK</sequence>
<keyword evidence="9" id="KW-0012">Acyltransferase</keyword>
<evidence type="ECO:0000313" key="10">
    <source>
        <dbReference type="Proteomes" id="UP000637632"/>
    </source>
</evidence>
<keyword evidence="9" id="KW-0808">Transferase</keyword>
<dbReference type="Proteomes" id="UP000637632">
    <property type="component" value="Unassembled WGS sequence"/>
</dbReference>
<protein>
    <submittedName>
        <fullName evidence="9">Acyltransferase</fullName>
    </submittedName>
</protein>
<dbReference type="PANTHER" id="PTHR40074">
    <property type="entry name" value="O-ACETYLTRANSFERASE WECH"/>
    <property type="match status" value="1"/>
</dbReference>
<reference evidence="9 10" key="1">
    <citation type="submission" date="2020-08" db="EMBL/GenBank/DDBJ databases">
        <title>Novel species isolated from subtropical streams in China.</title>
        <authorList>
            <person name="Lu H."/>
        </authorList>
    </citation>
    <scope>NUCLEOTIDE SEQUENCE [LARGE SCALE GENOMIC DNA]</scope>
    <source>
        <strain evidence="9 10">CCTCC AB 2015119</strain>
    </source>
</reference>
<evidence type="ECO:0000256" key="7">
    <source>
        <dbReference type="SAM" id="Phobius"/>
    </source>
</evidence>
<evidence type="ECO:0000256" key="1">
    <source>
        <dbReference type="ARBA" id="ARBA00004651"/>
    </source>
</evidence>
<keyword evidence="5 7" id="KW-1133">Transmembrane helix</keyword>
<evidence type="ECO:0000256" key="4">
    <source>
        <dbReference type="ARBA" id="ARBA00022692"/>
    </source>
</evidence>
<accession>A0ABR6XH35</accession>
<evidence type="ECO:0000259" key="8">
    <source>
        <dbReference type="Pfam" id="PF01757"/>
    </source>
</evidence>
<comment type="caution">
    <text evidence="9">The sequence shown here is derived from an EMBL/GenBank/DDBJ whole genome shotgun (WGS) entry which is preliminary data.</text>
</comment>
<dbReference type="PANTHER" id="PTHR40074:SF2">
    <property type="entry name" value="O-ACETYLTRANSFERASE WECH"/>
    <property type="match status" value="1"/>
</dbReference>
<dbReference type="GO" id="GO:0016746">
    <property type="term" value="F:acyltransferase activity"/>
    <property type="evidence" value="ECO:0007669"/>
    <property type="project" value="UniProtKB-KW"/>
</dbReference>
<feature type="domain" description="Acyltransferase 3" evidence="8">
    <location>
        <begin position="6"/>
        <end position="315"/>
    </location>
</feature>
<feature type="transmembrane region" description="Helical" evidence="7">
    <location>
        <begin position="258"/>
        <end position="276"/>
    </location>
</feature>
<feature type="transmembrane region" description="Helical" evidence="7">
    <location>
        <begin position="7"/>
        <end position="25"/>
    </location>
</feature>
<dbReference type="EMBL" id="JACOFT010000004">
    <property type="protein sequence ID" value="MBC3812194.1"/>
    <property type="molecule type" value="Genomic_DNA"/>
</dbReference>
<proteinExistence type="inferred from homology"/>
<evidence type="ECO:0000256" key="6">
    <source>
        <dbReference type="ARBA" id="ARBA00023136"/>
    </source>
</evidence>
<feature type="transmembrane region" description="Helical" evidence="7">
    <location>
        <begin position="296"/>
        <end position="317"/>
    </location>
</feature>
<evidence type="ECO:0000256" key="5">
    <source>
        <dbReference type="ARBA" id="ARBA00022989"/>
    </source>
</evidence>
<feature type="transmembrane region" description="Helical" evidence="7">
    <location>
        <begin position="175"/>
        <end position="192"/>
    </location>
</feature>
<feature type="transmembrane region" description="Helical" evidence="7">
    <location>
        <begin position="230"/>
        <end position="251"/>
    </location>
</feature>
<comment type="subcellular location">
    <subcellularLocation>
        <location evidence="1">Cell membrane</location>
        <topology evidence="1">Multi-pass membrane protein</topology>
    </subcellularLocation>
</comment>
<feature type="transmembrane region" description="Helical" evidence="7">
    <location>
        <begin position="199"/>
        <end position="218"/>
    </location>
</feature>
<keyword evidence="6 7" id="KW-0472">Membrane</keyword>
<comment type="similarity">
    <text evidence="2">Belongs to the acyltransferase 3 family.</text>
</comment>
<gene>
    <name evidence="9" type="ORF">H8K26_12140</name>
</gene>
<evidence type="ECO:0000256" key="3">
    <source>
        <dbReference type="ARBA" id="ARBA00022475"/>
    </source>
</evidence>
<dbReference type="Pfam" id="PF01757">
    <property type="entry name" value="Acyl_transf_3"/>
    <property type="match status" value="1"/>
</dbReference>
<keyword evidence="10" id="KW-1185">Reference proteome</keyword>
<dbReference type="InterPro" id="IPR002656">
    <property type="entry name" value="Acyl_transf_3_dom"/>
</dbReference>
<evidence type="ECO:0000313" key="9">
    <source>
        <dbReference type="EMBL" id="MBC3812194.1"/>
    </source>
</evidence>
<feature type="transmembrane region" description="Helical" evidence="7">
    <location>
        <begin position="45"/>
        <end position="64"/>
    </location>
</feature>